<evidence type="ECO:0000313" key="4">
    <source>
        <dbReference type="Proteomes" id="UP001164794"/>
    </source>
</evidence>
<evidence type="ECO:0000313" key="3">
    <source>
        <dbReference type="EMBL" id="WAV97749.1"/>
    </source>
</evidence>
<dbReference type="Proteomes" id="UP001164794">
    <property type="component" value="Chromosome"/>
</dbReference>
<organism evidence="3 4">
    <name type="scientific">Oxalobacter aliiformigenes</name>
    <dbReference type="NCBI Taxonomy" id="2946593"/>
    <lineage>
        <taxon>Bacteria</taxon>
        <taxon>Pseudomonadati</taxon>
        <taxon>Pseudomonadota</taxon>
        <taxon>Betaproteobacteria</taxon>
        <taxon>Burkholderiales</taxon>
        <taxon>Oxalobacteraceae</taxon>
        <taxon>Oxalobacter</taxon>
    </lineage>
</organism>
<dbReference type="PANTHER" id="PTHR30399">
    <property type="entry name" value="UNCHARACTERIZED PROTEIN YGJP"/>
    <property type="match status" value="1"/>
</dbReference>
<keyword evidence="4" id="KW-1185">Reference proteome</keyword>
<reference evidence="3" key="1">
    <citation type="journal article" date="2022" name="Front. Microbiol.">
        <title>New perspectives on an old grouping: The genomic and phenotypic variability of Oxalobacter formigenes and the implications for calcium oxalate stone prevention.</title>
        <authorList>
            <person name="Chmiel J.A."/>
            <person name="Carr C."/>
            <person name="Stuivenberg G.A."/>
            <person name="Venema R."/>
            <person name="Chanyi R.M."/>
            <person name="Al K.F."/>
            <person name="Giguere D."/>
            <person name="Say H."/>
            <person name="Akouris P.P."/>
            <person name="Dominguez Romero S.A."/>
            <person name="Kwong A."/>
            <person name="Tai V."/>
            <person name="Koval S.F."/>
            <person name="Razvi H."/>
            <person name="Bjazevic J."/>
            <person name="Burton J.P."/>
        </authorList>
    </citation>
    <scope>NUCLEOTIDE SEQUENCE</scope>
    <source>
        <strain evidence="3">HOxNP-1</strain>
    </source>
</reference>
<dbReference type="InterPro" id="IPR002725">
    <property type="entry name" value="YgjP-like_metallopeptidase"/>
</dbReference>
<dbReference type="PANTHER" id="PTHR30399:SF1">
    <property type="entry name" value="UTP PYROPHOSPHATASE"/>
    <property type="match status" value="1"/>
</dbReference>
<sequence>MASKRPRFPFQPDLFGFIAGALSGEKKNPEPPSFDRLPSLRSEKKETSRRTDLPRTIDLDGTSVSYLLHRSSRRTIGFVIDESGLRVTAPKRSAIHTIENALIEKRKWILDKLDYYRNRRLAKPAPLHWQDGTVFPYLGRELTLHLEKSATLRPVFRLDENSLAIRLSPENPVTVADHLKKWLKTQARKIFTGRLQLYAEKMNVRFDSFGLSGAHTRWGSCSAKRHIRLNWRLVHCDMSLIDYVVIHELAHLSEMNHSPRFWAIVKKWYSDPAKARKTLQDLSPVLFSLFAETD</sequence>
<feature type="compositionally biased region" description="Basic and acidic residues" evidence="1">
    <location>
        <begin position="41"/>
        <end position="54"/>
    </location>
</feature>
<proteinExistence type="predicted"/>
<evidence type="ECO:0000256" key="1">
    <source>
        <dbReference type="SAM" id="MobiDB-lite"/>
    </source>
</evidence>
<gene>
    <name evidence="3" type="ORF">NB645_03180</name>
</gene>
<dbReference type="Pfam" id="PF01863">
    <property type="entry name" value="YgjP-like"/>
    <property type="match status" value="1"/>
</dbReference>
<feature type="region of interest" description="Disordered" evidence="1">
    <location>
        <begin position="22"/>
        <end position="54"/>
    </location>
</feature>
<accession>A0ABY7JJH4</accession>
<evidence type="ECO:0000259" key="2">
    <source>
        <dbReference type="Pfam" id="PF01863"/>
    </source>
</evidence>
<name>A0ABY7JJH4_9BURK</name>
<feature type="domain" description="YgjP-like metallopeptidase" evidence="2">
    <location>
        <begin position="74"/>
        <end position="280"/>
    </location>
</feature>
<dbReference type="EMBL" id="CP098248">
    <property type="protein sequence ID" value="WAV97749.1"/>
    <property type="molecule type" value="Genomic_DNA"/>
</dbReference>
<protein>
    <submittedName>
        <fullName evidence="3">M48 family metallopeptidase</fullName>
    </submittedName>
</protein>
<dbReference type="Gene3D" id="3.30.2010.10">
    <property type="entry name" value="Metalloproteases ('zincins'), catalytic domain"/>
    <property type="match status" value="1"/>
</dbReference>
<dbReference type="RefSeq" id="WP_269265279.1">
    <property type="nucleotide sequence ID" value="NZ_CP098248.1"/>
</dbReference>
<dbReference type="CDD" id="cd07344">
    <property type="entry name" value="M48_yhfN_like"/>
    <property type="match status" value="1"/>
</dbReference>
<dbReference type="InterPro" id="IPR053136">
    <property type="entry name" value="UTP_pyrophosphatase-like"/>
</dbReference>